<evidence type="ECO:0000256" key="1">
    <source>
        <dbReference type="SAM" id="Phobius"/>
    </source>
</evidence>
<name>H6RV43_BLASD</name>
<reference evidence="3" key="2">
    <citation type="submission" date="2012-02" db="EMBL/GenBank/DDBJ databases">
        <title>Complete genome sequence of Blastococcus saxobsidens strain DD2.</title>
        <authorList>
            <person name="Genoscope."/>
        </authorList>
    </citation>
    <scope>NUCLEOTIDE SEQUENCE [LARGE SCALE GENOMIC DNA]</scope>
    <source>
        <strain evidence="3">DD2</strain>
    </source>
</reference>
<feature type="transmembrane region" description="Helical" evidence="1">
    <location>
        <begin position="114"/>
        <end position="135"/>
    </location>
</feature>
<dbReference type="HOGENOM" id="CLU_122776_1_0_11"/>
<sequence>MPERNLLGAPAARGGSGAGPARAVVVVYAVFALAAGARSVVQLSTRFDVAPLAYLLSAFAAAVYLVAAAGLARGGNGGRRTALVAISVELAGVLGVGTLTVVDPAAFPDETVWSAYGQGYLFIPLVLPVLGLLLLRRRRGTAD</sequence>
<dbReference type="Proteomes" id="UP000007517">
    <property type="component" value="Chromosome"/>
</dbReference>
<evidence type="ECO:0008006" key="4">
    <source>
        <dbReference type="Google" id="ProtNLM"/>
    </source>
</evidence>
<feature type="transmembrane region" description="Helical" evidence="1">
    <location>
        <begin position="83"/>
        <end position="102"/>
    </location>
</feature>
<dbReference type="KEGG" id="bsd:BLASA_4988"/>
<organism evidence="2 3">
    <name type="scientific">Blastococcus saxobsidens (strain DD2)</name>
    <dbReference type="NCBI Taxonomy" id="1146883"/>
    <lineage>
        <taxon>Bacteria</taxon>
        <taxon>Bacillati</taxon>
        <taxon>Actinomycetota</taxon>
        <taxon>Actinomycetes</taxon>
        <taxon>Geodermatophilales</taxon>
        <taxon>Geodermatophilaceae</taxon>
        <taxon>Blastococcus</taxon>
    </lineage>
</organism>
<accession>H6RV43</accession>
<dbReference type="STRING" id="1146883.BLASA_4988"/>
<gene>
    <name evidence="2" type="ordered locus">BLASA_4988</name>
</gene>
<dbReference type="EMBL" id="FO117623">
    <property type="protein sequence ID" value="CCG05762.1"/>
    <property type="molecule type" value="Genomic_DNA"/>
</dbReference>
<feature type="transmembrane region" description="Helical" evidence="1">
    <location>
        <begin position="21"/>
        <end position="40"/>
    </location>
</feature>
<evidence type="ECO:0000313" key="2">
    <source>
        <dbReference type="EMBL" id="CCG05762.1"/>
    </source>
</evidence>
<dbReference type="AlphaFoldDB" id="H6RV43"/>
<reference evidence="2 3" key="1">
    <citation type="journal article" date="2012" name="J. Bacteriol.">
        <title>Genome Sequence of Blastococcus saxobsidens DD2, a Stone-Inhabiting Bacterium.</title>
        <authorList>
            <person name="Chouaia B."/>
            <person name="Crotti E."/>
            <person name="Brusetti L."/>
            <person name="Daffonchio D."/>
            <person name="Essoussi I."/>
            <person name="Nouioui I."/>
            <person name="Sbissi I."/>
            <person name="Ghodhbane-Gtari F."/>
            <person name="Gtari M."/>
            <person name="Vacherie B."/>
            <person name="Barbe V."/>
            <person name="Medigue C."/>
            <person name="Gury J."/>
            <person name="Pujic P."/>
            <person name="Normand P."/>
        </authorList>
    </citation>
    <scope>NUCLEOTIDE SEQUENCE [LARGE SCALE GENOMIC DNA]</scope>
    <source>
        <strain evidence="2 3">DD2</strain>
    </source>
</reference>
<evidence type="ECO:0000313" key="3">
    <source>
        <dbReference type="Proteomes" id="UP000007517"/>
    </source>
</evidence>
<protein>
    <recommendedName>
        <fullName evidence="4">Integral membrane protein</fullName>
    </recommendedName>
</protein>
<dbReference type="RefSeq" id="WP_014378623.1">
    <property type="nucleotide sequence ID" value="NC_016943.1"/>
</dbReference>
<keyword evidence="1" id="KW-1133">Transmembrane helix</keyword>
<keyword evidence="3" id="KW-1185">Reference proteome</keyword>
<keyword evidence="1" id="KW-0472">Membrane</keyword>
<keyword evidence="1" id="KW-0812">Transmembrane</keyword>
<proteinExistence type="predicted"/>
<dbReference type="eggNOG" id="ENOG5032RMD">
    <property type="taxonomic scope" value="Bacteria"/>
</dbReference>
<feature type="transmembrane region" description="Helical" evidence="1">
    <location>
        <begin position="52"/>
        <end position="71"/>
    </location>
</feature>